<evidence type="ECO:0000313" key="2">
    <source>
        <dbReference type="Proteomes" id="UP000809349"/>
    </source>
</evidence>
<sequence length="130" mass="14242">MPYTYPHARLLHGKEKVGDKQCVALVLHFAKAPPSSTWKEGEKVIGNKGLIAGTAIATFEDGKYPNKKTGNHAALYLYQVSDGIYVVDQSPGDPIQKPSISQRYIPRLGKDKTGRFINPSNNADAFSVIK</sequence>
<reference evidence="1 2" key="2">
    <citation type="submission" date="2021-08" db="EMBL/GenBank/DDBJ databases">
        <title>Massilia sp. R798.</title>
        <authorList>
            <person name="Baek J.H."/>
            <person name="Jung H.S."/>
            <person name="Kim K.R."/>
            <person name="Jeon C.O."/>
        </authorList>
    </citation>
    <scope>NUCLEOTIDE SEQUENCE [LARGE SCALE GENOMIC DNA]</scope>
    <source>
        <strain evidence="1 2">R798</strain>
    </source>
</reference>
<name>A0ABS7SQH5_9BURK</name>
<accession>A0ABS7SQH5</accession>
<dbReference type="InterPro" id="IPR047746">
    <property type="entry name" value="Dae2/Tae2-like"/>
</dbReference>
<dbReference type="Proteomes" id="UP000809349">
    <property type="component" value="Unassembled WGS sequence"/>
</dbReference>
<dbReference type="EMBL" id="JAFBIL020000004">
    <property type="protein sequence ID" value="MBZ2207825.1"/>
    <property type="molecule type" value="Genomic_DNA"/>
</dbReference>
<organism evidence="1 2">
    <name type="scientific">Massilia soli</name>
    <dbReference type="NCBI Taxonomy" id="2792854"/>
    <lineage>
        <taxon>Bacteria</taxon>
        <taxon>Pseudomonadati</taxon>
        <taxon>Pseudomonadota</taxon>
        <taxon>Betaproteobacteria</taxon>
        <taxon>Burkholderiales</taxon>
        <taxon>Oxalobacteraceae</taxon>
        <taxon>Telluria group</taxon>
        <taxon>Massilia</taxon>
    </lineage>
</organism>
<dbReference type="RefSeq" id="WP_223468310.1">
    <property type="nucleotide sequence ID" value="NZ_JAFBIL020000004.1"/>
</dbReference>
<dbReference type="NCBIfam" id="NF033857">
    <property type="entry name" value="BPSL0067_fam"/>
    <property type="match status" value="1"/>
</dbReference>
<protein>
    <submittedName>
        <fullName evidence="1">BPSL0067 family protein</fullName>
    </submittedName>
</protein>
<proteinExistence type="predicted"/>
<evidence type="ECO:0000313" key="1">
    <source>
        <dbReference type="EMBL" id="MBZ2207825.1"/>
    </source>
</evidence>
<comment type="caution">
    <text evidence="1">The sequence shown here is derived from an EMBL/GenBank/DDBJ whole genome shotgun (WGS) entry which is preliminary data.</text>
</comment>
<gene>
    <name evidence="1" type="ORF">I4X03_011190</name>
</gene>
<reference evidence="1 2" key="1">
    <citation type="submission" date="2021-01" db="EMBL/GenBank/DDBJ databases">
        <authorList>
            <person name="Ruan W."/>
            <person name="Khan S.A."/>
            <person name="Jeon C.O."/>
        </authorList>
    </citation>
    <scope>NUCLEOTIDE SEQUENCE [LARGE SCALE GENOMIC DNA]</scope>
    <source>
        <strain evidence="1 2">R798</strain>
    </source>
</reference>
<keyword evidence="2" id="KW-1185">Reference proteome</keyword>